<evidence type="ECO:0000256" key="3">
    <source>
        <dbReference type="ARBA" id="ARBA00023134"/>
    </source>
</evidence>
<dbReference type="InterPro" id="IPR027417">
    <property type="entry name" value="P-loop_NTPase"/>
</dbReference>
<evidence type="ECO:0000256" key="1">
    <source>
        <dbReference type="ARBA" id="ARBA00008535"/>
    </source>
</evidence>
<dbReference type="PROSITE" id="PS51720">
    <property type="entry name" value="G_AIG1"/>
    <property type="match status" value="1"/>
</dbReference>
<keyword evidence="3" id="KW-0342">GTP-binding</keyword>
<protein>
    <recommendedName>
        <fullName evidence="5">AIG1-type G domain-containing protein</fullName>
    </recommendedName>
</protein>
<feature type="region of interest" description="Disordered" evidence="4">
    <location>
        <begin position="1"/>
        <end position="25"/>
    </location>
</feature>
<keyword evidence="2" id="KW-0547">Nucleotide-binding</keyword>
<accession>A0ABD0KU54</accession>
<reference evidence="6 7" key="1">
    <citation type="journal article" date="2023" name="Sci. Data">
        <title>Genome assembly of the Korean intertidal mud-creeper Batillaria attramentaria.</title>
        <authorList>
            <person name="Patra A.K."/>
            <person name="Ho P.T."/>
            <person name="Jun S."/>
            <person name="Lee S.J."/>
            <person name="Kim Y."/>
            <person name="Won Y.J."/>
        </authorList>
    </citation>
    <scope>NUCLEOTIDE SEQUENCE [LARGE SCALE GENOMIC DNA]</scope>
    <source>
        <strain evidence="6">Wonlab-2016</strain>
    </source>
</reference>
<dbReference type="Pfam" id="PF04548">
    <property type="entry name" value="AIG1"/>
    <property type="match status" value="1"/>
</dbReference>
<dbReference type="GO" id="GO:0005525">
    <property type="term" value="F:GTP binding"/>
    <property type="evidence" value="ECO:0007669"/>
    <property type="project" value="UniProtKB-KW"/>
</dbReference>
<dbReference type="AlphaFoldDB" id="A0ABD0KU54"/>
<dbReference type="PANTHER" id="PTHR10903:SF184">
    <property type="entry name" value="GTP-BINDING PROTEIN A"/>
    <property type="match status" value="1"/>
</dbReference>
<comment type="caution">
    <text evidence="6">The sequence shown here is derived from an EMBL/GenBank/DDBJ whole genome shotgun (WGS) entry which is preliminary data.</text>
</comment>
<comment type="similarity">
    <text evidence="1">Belongs to the TRAFAC class TrmE-Era-EngA-EngB-Septin-like GTPase superfamily. AIG1/Toc34/Toc159-like paraseptin GTPase family. IAN subfamily.</text>
</comment>
<feature type="domain" description="AIG1-type G" evidence="5">
    <location>
        <begin position="548"/>
        <end position="749"/>
    </location>
</feature>
<evidence type="ECO:0000259" key="5">
    <source>
        <dbReference type="PROSITE" id="PS51720"/>
    </source>
</evidence>
<keyword evidence="7" id="KW-1185">Reference proteome</keyword>
<evidence type="ECO:0000256" key="4">
    <source>
        <dbReference type="SAM" id="MobiDB-lite"/>
    </source>
</evidence>
<feature type="compositionally biased region" description="Polar residues" evidence="4">
    <location>
        <begin position="40"/>
        <end position="57"/>
    </location>
</feature>
<feature type="region of interest" description="Disordered" evidence="4">
    <location>
        <begin position="40"/>
        <end position="80"/>
    </location>
</feature>
<evidence type="ECO:0000313" key="6">
    <source>
        <dbReference type="EMBL" id="KAK7490621.1"/>
    </source>
</evidence>
<feature type="compositionally biased region" description="Basic and acidic residues" evidence="4">
    <location>
        <begin position="62"/>
        <end position="73"/>
    </location>
</feature>
<name>A0ABD0KU54_9CAEN</name>
<dbReference type="EMBL" id="JACVVK020000124">
    <property type="protein sequence ID" value="KAK7490621.1"/>
    <property type="molecule type" value="Genomic_DNA"/>
</dbReference>
<dbReference type="SUPFAM" id="SSF52540">
    <property type="entry name" value="P-loop containing nucleoside triphosphate hydrolases"/>
    <property type="match status" value="1"/>
</dbReference>
<feature type="region of interest" description="Disordered" evidence="4">
    <location>
        <begin position="546"/>
        <end position="567"/>
    </location>
</feature>
<gene>
    <name evidence="6" type="ORF">BaRGS_00018038</name>
</gene>
<dbReference type="Gene3D" id="3.40.50.300">
    <property type="entry name" value="P-loop containing nucleotide triphosphate hydrolases"/>
    <property type="match status" value="1"/>
</dbReference>
<dbReference type="InterPro" id="IPR006703">
    <property type="entry name" value="G_AIG1"/>
</dbReference>
<dbReference type="Proteomes" id="UP001519460">
    <property type="component" value="Unassembled WGS sequence"/>
</dbReference>
<dbReference type="PANTHER" id="PTHR10903">
    <property type="entry name" value="GTPASE, IMAP FAMILY MEMBER-RELATED"/>
    <property type="match status" value="1"/>
</dbReference>
<evidence type="ECO:0000256" key="2">
    <source>
        <dbReference type="ARBA" id="ARBA00022741"/>
    </source>
</evidence>
<evidence type="ECO:0000313" key="7">
    <source>
        <dbReference type="Proteomes" id="UP001519460"/>
    </source>
</evidence>
<dbReference type="InterPro" id="IPR045058">
    <property type="entry name" value="GIMA/IAN/Toc"/>
</dbReference>
<sequence>MAGHLDVENPTSDDVSSDSESAKTRRRSWVTLFNRLRIANPSSDELTSGSEPEASTASRRKFPQERSANEAKQQKKLPPLQTKLLQQSEEIPDGIILVKAGNPRKVTRILKRVIRTEQIMLNGDDEVVNDNLEKLPKELKTSVVIENDKCTLHVAFLKTLESEIVPLLRQLQSVQKTISLPANLIHFQSFRSQLQKARDKITEELGASVTLETSNDDGHPVLRITAERAGFPSVEERVQEMLQTVEIKSSKVSLSEGLYMQSLSGEEQVHEVETRSNCEIHVLSSAQKILLRATLFSGQRLLVCEGDIAASDCPVIVLPLCGGQTEWPPQYQFVLKRGFLTTSTKEYKAKLGLPPKPAIASLTLEHHEGRSRKVVIMYVHQGPSGECKWRDVRVACRKAIQSATSPGRNVAIAMPLGLSPDIRTTESIEELLPEVISCMENGPERMVVMFYVDPHESGNAELCEQVERHLTWHRRGVITQLSLFEEHIPPERREKTASATVYICGHSDNIRSADLEIRGMKPPEEFDHRVAEYASWKRTLPDVTSEATGFSRPTLEPKSRSGKKTTGNTIFGRELFDTRVTFGSITSDCDRRSCSREGIEFEIMYIPSLYDTSQSQDEISTTIVTAMSGMHPGPDAILYVVKLGPFTAEEFGVYQRLKALFDPSITNFIIVLFTCGDMLERKNRTFADFIQKAPKELHQVLRECGNRSIVFNNRARHSTLQVERLLERVRSMKRQNGGPYVCPKYKKIWRGLE</sequence>
<organism evidence="6 7">
    <name type="scientific">Batillaria attramentaria</name>
    <dbReference type="NCBI Taxonomy" id="370345"/>
    <lineage>
        <taxon>Eukaryota</taxon>
        <taxon>Metazoa</taxon>
        <taxon>Spiralia</taxon>
        <taxon>Lophotrochozoa</taxon>
        <taxon>Mollusca</taxon>
        <taxon>Gastropoda</taxon>
        <taxon>Caenogastropoda</taxon>
        <taxon>Sorbeoconcha</taxon>
        <taxon>Cerithioidea</taxon>
        <taxon>Batillariidae</taxon>
        <taxon>Batillaria</taxon>
    </lineage>
</organism>
<proteinExistence type="inferred from homology"/>